<dbReference type="InterPro" id="IPR005835">
    <property type="entry name" value="NTP_transferase_dom"/>
</dbReference>
<evidence type="ECO:0000313" key="3">
    <source>
        <dbReference type="Proteomes" id="UP000321501"/>
    </source>
</evidence>
<dbReference type="PANTHER" id="PTHR22572">
    <property type="entry name" value="SUGAR-1-PHOSPHATE GUANYL TRANSFERASE"/>
    <property type="match status" value="1"/>
</dbReference>
<dbReference type="Proteomes" id="UP000321501">
    <property type="component" value="Chromosome"/>
</dbReference>
<reference evidence="2 3" key="1">
    <citation type="submission" date="2019-07" db="EMBL/GenBank/DDBJ databases">
        <title>Complete Genome Sequence of Leptotrichia wadei Strain JMUB3934.</title>
        <authorList>
            <person name="Watanabe S."/>
            <person name="Cui L."/>
        </authorList>
    </citation>
    <scope>NUCLEOTIDE SEQUENCE [LARGE SCALE GENOMIC DNA]</scope>
    <source>
        <strain evidence="2 3">JMUB3934</strain>
    </source>
</reference>
<proteinExistence type="predicted"/>
<feature type="domain" description="Nucleotidyl transferase" evidence="1">
    <location>
        <begin position="3"/>
        <end position="224"/>
    </location>
</feature>
<sequence length="226" mass="25862">MEAIVLVGGKGTRLRSVVSDVPKPMAPVKDKPFLEYLLNELINQGISKAVLAVGYKAEIIIEYFGNRYKNIEIEYSIEENSLGTGGAIKKALELTTESNIVIVNGDTFSKVNLVEMMRKHLKNKADLTIATKTMREFDRYGQVLSENDKIVGFREKQYCNEGNINLGTYIIKKNFFKDVKTEEVFSFENDIMEKYFDEMNFISYLSDTMFIDIGIPEDYEKIQNII</sequence>
<dbReference type="EMBL" id="AP019835">
    <property type="protein sequence ID" value="BBM48883.1"/>
    <property type="molecule type" value="Genomic_DNA"/>
</dbReference>
<name>A0A510KG50_9FUSO</name>
<dbReference type="InterPro" id="IPR050486">
    <property type="entry name" value="Mannose-1P_guanyltransferase"/>
</dbReference>
<dbReference type="Gene3D" id="3.90.550.10">
    <property type="entry name" value="Spore Coat Polysaccharide Biosynthesis Protein SpsA, Chain A"/>
    <property type="match status" value="1"/>
</dbReference>
<dbReference type="InterPro" id="IPR029044">
    <property type="entry name" value="Nucleotide-diphossugar_trans"/>
</dbReference>
<dbReference type="SUPFAM" id="SSF53448">
    <property type="entry name" value="Nucleotide-diphospho-sugar transferases"/>
    <property type="match status" value="1"/>
</dbReference>
<dbReference type="RefSeq" id="WP_146963399.1">
    <property type="nucleotide sequence ID" value="NZ_AP019835.1"/>
</dbReference>
<dbReference type="Pfam" id="PF00483">
    <property type="entry name" value="NTP_transferase"/>
    <property type="match status" value="1"/>
</dbReference>
<protein>
    <recommendedName>
        <fullName evidence="1">Nucleotidyl transferase domain-containing protein</fullName>
    </recommendedName>
</protein>
<accession>A0A510KG50</accession>
<dbReference type="AlphaFoldDB" id="A0A510KG50"/>
<organism evidence="2 3">
    <name type="scientific">Leptotrichia wadei</name>
    <dbReference type="NCBI Taxonomy" id="157687"/>
    <lineage>
        <taxon>Bacteria</taxon>
        <taxon>Fusobacteriati</taxon>
        <taxon>Fusobacteriota</taxon>
        <taxon>Fusobacteriia</taxon>
        <taxon>Fusobacteriales</taxon>
        <taxon>Leptotrichiaceae</taxon>
        <taxon>Leptotrichia</taxon>
    </lineage>
</organism>
<evidence type="ECO:0000313" key="2">
    <source>
        <dbReference type="EMBL" id="BBM48883.1"/>
    </source>
</evidence>
<gene>
    <name evidence="2" type="ORF">JMUB3934_0153</name>
</gene>
<dbReference type="CDD" id="cd06915">
    <property type="entry name" value="NTP_transferase_WcbM_like"/>
    <property type="match status" value="1"/>
</dbReference>
<evidence type="ECO:0000259" key="1">
    <source>
        <dbReference type="Pfam" id="PF00483"/>
    </source>
</evidence>